<dbReference type="Proteomes" id="UP000077248">
    <property type="component" value="Unassembled WGS sequence"/>
</dbReference>
<dbReference type="KEGG" id="aalt:CC77DRAFT_360718"/>
<evidence type="ECO:0000313" key="1">
    <source>
        <dbReference type="EMBL" id="OAG16906.1"/>
    </source>
</evidence>
<gene>
    <name evidence="1" type="ORF">CC77DRAFT_360718</name>
</gene>
<dbReference type="RefSeq" id="XP_018382327.1">
    <property type="nucleotide sequence ID" value="XM_018531374.1"/>
</dbReference>
<dbReference type="EMBL" id="KV441488">
    <property type="protein sequence ID" value="OAG16906.1"/>
    <property type="molecule type" value="Genomic_DNA"/>
</dbReference>
<evidence type="ECO:0000313" key="2">
    <source>
        <dbReference type="Proteomes" id="UP000077248"/>
    </source>
</evidence>
<accession>A0A177DBQ8</accession>
<dbReference type="GeneID" id="29116968"/>
<keyword evidence="2" id="KW-1185">Reference proteome</keyword>
<proteinExistence type="predicted"/>
<dbReference type="VEuPathDB" id="FungiDB:CC77DRAFT_360718"/>
<dbReference type="AlphaFoldDB" id="A0A177DBQ8"/>
<name>A0A177DBQ8_ALTAL</name>
<organism evidence="1 2">
    <name type="scientific">Alternaria alternata</name>
    <name type="common">Alternaria rot fungus</name>
    <name type="synonym">Torula alternata</name>
    <dbReference type="NCBI Taxonomy" id="5599"/>
    <lineage>
        <taxon>Eukaryota</taxon>
        <taxon>Fungi</taxon>
        <taxon>Dikarya</taxon>
        <taxon>Ascomycota</taxon>
        <taxon>Pezizomycotina</taxon>
        <taxon>Dothideomycetes</taxon>
        <taxon>Pleosporomycetidae</taxon>
        <taxon>Pleosporales</taxon>
        <taxon>Pleosporineae</taxon>
        <taxon>Pleosporaceae</taxon>
        <taxon>Alternaria</taxon>
        <taxon>Alternaria sect. Alternaria</taxon>
        <taxon>Alternaria alternata complex</taxon>
    </lineage>
</organism>
<reference evidence="1 2" key="1">
    <citation type="submission" date="2016-05" db="EMBL/GenBank/DDBJ databases">
        <title>Comparative analysis of secretome profiles of manganese(II)-oxidizing ascomycete fungi.</title>
        <authorList>
            <consortium name="DOE Joint Genome Institute"/>
            <person name="Zeiner C.A."/>
            <person name="Purvine S.O."/>
            <person name="Zink E.M."/>
            <person name="Wu S."/>
            <person name="Pasa-Tolic L."/>
            <person name="Chaput D.L."/>
            <person name="Haridas S."/>
            <person name="Grigoriev I.V."/>
            <person name="Santelli C.M."/>
            <person name="Hansel C.M."/>
        </authorList>
    </citation>
    <scope>NUCLEOTIDE SEQUENCE [LARGE SCALE GENOMIC DNA]</scope>
    <source>
        <strain evidence="1 2">SRC1lrK2f</strain>
    </source>
</reference>
<sequence length="130" mass="15175">MGNRELRGGHQIMPIRVACEEIQLPGVQASGLRTRVVVRHSTGSQTINVESFLLLPRRWHGEQEAARARNMCWYSTSIFKSASSAEVRKVSVLRLYRLHYYLAYDSVSSTFSYERRLKICLRRYLCIHWL</sequence>
<protein>
    <submittedName>
        <fullName evidence="1">Uncharacterized protein</fullName>
    </submittedName>
</protein>